<evidence type="ECO:0000313" key="4">
    <source>
        <dbReference type="EMBL" id="QEH35633.1"/>
    </source>
</evidence>
<accession>A0A5B9W519</accession>
<evidence type="ECO:0000256" key="2">
    <source>
        <dbReference type="ARBA" id="ARBA00022679"/>
    </source>
</evidence>
<dbReference type="Pfam" id="PF13439">
    <property type="entry name" value="Glyco_transf_4"/>
    <property type="match status" value="1"/>
</dbReference>
<dbReference type="Gene3D" id="3.40.50.2000">
    <property type="entry name" value="Glycogen Phosphorylase B"/>
    <property type="match status" value="2"/>
</dbReference>
<gene>
    <name evidence="4" type="primary">mshA_5</name>
    <name evidence="4" type="ORF">OJF2_41860</name>
</gene>
<dbReference type="Proteomes" id="UP000324233">
    <property type="component" value="Chromosome"/>
</dbReference>
<dbReference type="RefSeq" id="WP_148595413.1">
    <property type="nucleotide sequence ID" value="NZ_CP042997.1"/>
</dbReference>
<dbReference type="CDD" id="cd03801">
    <property type="entry name" value="GT4_PimA-like"/>
    <property type="match status" value="1"/>
</dbReference>
<dbReference type="AlphaFoldDB" id="A0A5B9W519"/>
<proteinExistence type="predicted"/>
<keyword evidence="1 4" id="KW-0328">Glycosyltransferase</keyword>
<evidence type="ECO:0000259" key="3">
    <source>
        <dbReference type="Pfam" id="PF13439"/>
    </source>
</evidence>
<keyword evidence="5" id="KW-1185">Reference proteome</keyword>
<dbReference type="KEGG" id="agv:OJF2_41860"/>
<sequence length="385" mass="41595">MRVLIVTSFPIPGEYDGTAMLPIKILRALKSRGVDVAVAYLRLRPSKGLATVVEDFEGTPVFNVPPVGWVGGSALLKIAREWPFDVVHAQHYGGATRAYAACRRGQWPLVYEIHSLLGEEVERDRLGRGPVFRAYLAVEKKVFRHAAQVIALGEPVKRVVVEKKGVPEDRVSVIYPGIDLGEYERPGRPAEIPGVGPEHAVIMYVGSIVHPNQGVPILVESLPRIFEARPDARCVLVGGPADAGERYRAQLGEHGDRLVVLTGQTPEQVVALTRRADVLVHPRLACVENYSVQSKIAVYLAAGRPIVATDFGDYKHLLGDTGAGLLTDVAPGPIAEGILRVLGDPGLAASLAAACGPVAREHFGMDRNIGRYLEVYDRAMAAGPR</sequence>
<feature type="domain" description="Glycosyltransferase subfamily 4-like N-terminal" evidence="3">
    <location>
        <begin position="24"/>
        <end position="180"/>
    </location>
</feature>
<dbReference type="EMBL" id="CP042997">
    <property type="protein sequence ID" value="QEH35633.1"/>
    <property type="molecule type" value="Genomic_DNA"/>
</dbReference>
<evidence type="ECO:0000256" key="1">
    <source>
        <dbReference type="ARBA" id="ARBA00022676"/>
    </source>
</evidence>
<name>A0A5B9W519_9BACT</name>
<dbReference type="SUPFAM" id="SSF53756">
    <property type="entry name" value="UDP-Glycosyltransferase/glycogen phosphorylase"/>
    <property type="match status" value="1"/>
</dbReference>
<dbReference type="GO" id="GO:0102710">
    <property type="term" value="F:D-inositol-3-phosphate glycosyltransferase activity"/>
    <property type="evidence" value="ECO:0007669"/>
    <property type="project" value="UniProtKB-EC"/>
</dbReference>
<dbReference type="Pfam" id="PF13692">
    <property type="entry name" value="Glyco_trans_1_4"/>
    <property type="match status" value="1"/>
</dbReference>
<dbReference type="PANTHER" id="PTHR12526:SF510">
    <property type="entry name" value="D-INOSITOL 3-PHOSPHATE GLYCOSYLTRANSFERASE"/>
    <property type="match status" value="1"/>
</dbReference>
<dbReference type="InterPro" id="IPR028098">
    <property type="entry name" value="Glyco_trans_4-like_N"/>
</dbReference>
<dbReference type="EC" id="2.4.1.250" evidence="4"/>
<protein>
    <submittedName>
        <fullName evidence="4">D-inositol 3-phosphate glycosyltransferase</fullName>
        <ecNumber evidence="4">2.4.1.250</ecNumber>
    </submittedName>
</protein>
<reference evidence="4 5" key="1">
    <citation type="submission" date="2019-08" db="EMBL/GenBank/DDBJ databases">
        <title>Deep-cultivation of Planctomycetes and their phenomic and genomic characterization uncovers novel biology.</title>
        <authorList>
            <person name="Wiegand S."/>
            <person name="Jogler M."/>
            <person name="Boedeker C."/>
            <person name="Pinto D."/>
            <person name="Vollmers J."/>
            <person name="Rivas-Marin E."/>
            <person name="Kohn T."/>
            <person name="Peeters S.H."/>
            <person name="Heuer A."/>
            <person name="Rast P."/>
            <person name="Oberbeckmann S."/>
            <person name="Bunk B."/>
            <person name="Jeske O."/>
            <person name="Meyerdierks A."/>
            <person name="Storesund J.E."/>
            <person name="Kallscheuer N."/>
            <person name="Luecker S."/>
            <person name="Lage O.M."/>
            <person name="Pohl T."/>
            <person name="Merkel B.J."/>
            <person name="Hornburger P."/>
            <person name="Mueller R.-W."/>
            <person name="Bruemmer F."/>
            <person name="Labrenz M."/>
            <person name="Spormann A.M."/>
            <person name="Op den Camp H."/>
            <person name="Overmann J."/>
            <person name="Amann R."/>
            <person name="Jetten M.S.M."/>
            <person name="Mascher T."/>
            <person name="Medema M.H."/>
            <person name="Devos D.P."/>
            <person name="Kaster A.-K."/>
            <person name="Ovreas L."/>
            <person name="Rohde M."/>
            <person name="Galperin M.Y."/>
            <person name="Jogler C."/>
        </authorList>
    </citation>
    <scope>NUCLEOTIDE SEQUENCE [LARGE SCALE GENOMIC DNA]</scope>
    <source>
        <strain evidence="4 5">OJF2</strain>
    </source>
</reference>
<dbReference type="PANTHER" id="PTHR12526">
    <property type="entry name" value="GLYCOSYLTRANSFERASE"/>
    <property type="match status" value="1"/>
</dbReference>
<organism evidence="4 5">
    <name type="scientific">Aquisphaera giovannonii</name>
    <dbReference type="NCBI Taxonomy" id="406548"/>
    <lineage>
        <taxon>Bacteria</taxon>
        <taxon>Pseudomonadati</taxon>
        <taxon>Planctomycetota</taxon>
        <taxon>Planctomycetia</taxon>
        <taxon>Isosphaerales</taxon>
        <taxon>Isosphaeraceae</taxon>
        <taxon>Aquisphaera</taxon>
    </lineage>
</organism>
<keyword evidence="2 4" id="KW-0808">Transferase</keyword>
<dbReference type="OrthoDB" id="9815550at2"/>
<evidence type="ECO:0000313" key="5">
    <source>
        <dbReference type="Proteomes" id="UP000324233"/>
    </source>
</evidence>